<keyword evidence="2" id="KW-0812">Transmembrane</keyword>
<feature type="transmembrane region" description="Helical" evidence="2">
    <location>
        <begin position="89"/>
        <end position="107"/>
    </location>
</feature>
<keyword evidence="2" id="KW-0472">Membrane</keyword>
<reference evidence="4" key="1">
    <citation type="submission" date="2017-08" db="EMBL/GenBank/DDBJ databases">
        <title>A dynamic microbial community with high functional redundancy inhabits the cold, oxic subseafloor aquifer.</title>
        <authorList>
            <person name="Tully B.J."/>
            <person name="Wheat C.G."/>
            <person name="Glazer B.T."/>
            <person name="Huber J.A."/>
        </authorList>
    </citation>
    <scope>NUCLEOTIDE SEQUENCE [LARGE SCALE GENOMIC DNA]</scope>
</reference>
<dbReference type="AlphaFoldDB" id="A0A2A4X6A6"/>
<dbReference type="EMBL" id="NVUK01000009">
    <property type="protein sequence ID" value="PCI78034.1"/>
    <property type="molecule type" value="Genomic_DNA"/>
</dbReference>
<feature type="region of interest" description="Disordered" evidence="1">
    <location>
        <begin position="1"/>
        <end position="39"/>
    </location>
</feature>
<organism evidence="3 4">
    <name type="scientific">Aerophobetes bacterium</name>
    <dbReference type="NCBI Taxonomy" id="2030807"/>
    <lineage>
        <taxon>Bacteria</taxon>
        <taxon>Candidatus Aerophobota</taxon>
    </lineage>
</organism>
<protein>
    <submittedName>
        <fullName evidence="3">Uncharacterized protein</fullName>
    </submittedName>
</protein>
<sequence>MITPYADDLGTGGTTTYRSASPKRPKKTPQQKAADKQAKAALTTLRKAAKSEKTAQLLQTATEKTRLNAVEKKVKAVFAKKTLSIGHQILLFFAYILTAPLLSIPAMKLQDHFNKQVDDANKQYVAIEVTSENKDLILGELKNYLNDDAKYKKYEEHLQVGSQFAFSHNPTYI</sequence>
<evidence type="ECO:0000256" key="1">
    <source>
        <dbReference type="SAM" id="MobiDB-lite"/>
    </source>
</evidence>
<comment type="caution">
    <text evidence="3">The sequence shown here is derived from an EMBL/GenBank/DDBJ whole genome shotgun (WGS) entry which is preliminary data.</text>
</comment>
<dbReference type="Proteomes" id="UP000218775">
    <property type="component" value="Unassembled WGS sequence"/>
</dbReference>
<gene>
    <name evidence="3" type="ORF">COB21_01700</name>
</gene>
<evidence type="ECO:0000313" key="4">
    <source>
        <dbReference type="Proteomes" id="UP000218775"/>
    </source>
</evidence>
<keyword evidence="2" id="KW-1133">Transmembrane helix</keyword>
<accession>A0A2A4X6A6</accession>
<evidence type="ECO:0000313" key="3">
    <source>
        <dbReference type="EMBL" id="PCI78034.1"/>
    </source>
</evidence>
<name>A0A2A4X6A6_UNCAE</name>
<proteinExistence type="predicted"/>
<evidence type="ECO:0000256" key="2">
    <source>
        <dbReference type="SAM" id="Phobius"/>
    </source>
</evidence>